<dbReference type="EMBL" id="CAEX01007139">
    <property type="protein sequence ID" value="CCD21173.1"/>
    <property type="molecule type" value="Genomic_DNA"/>
</dbReference>
<name>F9WUC4_TRYVY</name>
<keyword evidence="4" id="KW-1185">Reference proteome</keyword>
<evidence type="ECO:0000256" key="1">
    <source>
        <dbReference type="SAM" id="Coils"/>
    </source>
</evidence>
<evidence type="ECO:0000256" key="2">
    <source>
        <dbReference type="SAM" id="MobiDB-lite"/>
    </source>
</evidence>
<evidence type="ECO:0000313" key="3">
    <source>
        <dbReference type="EMBL" id="CCD21173.1"/>
    </source>
</evidence>
<evidence type="ECO:0000313" key="4">
    <source>
        <dbReference type="Proteomes" id="UP000009027"/>
    </source>
</evidence>
<sequence length="497" mass="52232">MAGMRTCFAGRVERGEKGGRADNRGMGGLGGQKRRFCLVWFGGVCWFFVARKEEEMAMRCSLFAAALLAACAAGTCAPDSKAEVAISKDNAENMCEIAGLLKGAAEGVSKALSETREKLRTETEAVAKVEARLAALESIGCRAVKPNMRGEVTQMRNALLSAQTKLKAAENTGSAAALSAATLGGAVEGFVETLFTHQANTHAGKCIKDDSQAASGALSSLTKFIAWGGQEAAGSTPGRGTCATVEVVLKSETAITTNFTDKLDTLEDAIVIKQASAGGAKFKVATSGSPTGCNLFASDDAVASSNAGGVFAAARNAATGVWGALWEVDSTSSEVSTNGIRIAMLSTFKTATDVTKVSAHPRINAVTKQLTTTMKALAGGHGSAEQLIEKARGIREKKMTTHAQKTLEQWLSTVTQNNCTEDTTHGDNQEDTQQTQTPPQETAHTTKKNTQQKTPTSTATSTQRTHSSDAARQEHAHHHTGLALTLLSTSSPHWLRH</sequence>
<gene>
    <name evidence="3" type="ORF">TvY486_0040840</name>
</gene>
<keyword evidence="1" id="KW-0175">Coiled coil</keyword>
<accession>F9WUC4</accession>
<feature type="region of interest" description="Disordered" evidence="2">
    <location>
        <begin position="418"/>
        <end position="479"/>
    </location>
</feature>
<feature type="coiled-coil region" evidence="1">
    <location>
        <begin position="112"/>
        <end position="172"/>
    </location>
</feature>
<feature type="compositionally biased region" description="Low complexity" evidence="2">
    <location>
        <begin position="431"/>
        <end position="465"/>
    </location>
</feature>
<organism evidence="3 4">
    <name type="scientific">Trypanosoma vivax (strain Y486)</name>
    <dbReference type="NCBI Taxonomy" id="1055687"/>
    <lineage>
        <taxon>Eukaryota</taxon>
        <taxon>Discoba</taxon>
        <taxon>Euglenozoa</taxon>
        <taxon>Kinetoplastea</taxon>
        <taxon>Metakinetoplastina</taxon>
        <taxon>Trypanosomatida</taxon>
        <taxon>Trypanosomatidae</taxon>
        <taxon>Trypanosoma</taxon>
        <taxon>Duttonella</taxon>
    </lineage>
</organism>
<proteinExistence type="predicted"/>
<protein>
    <submittedName>
        <fullName evidence="3">Uncharacterized protein</fullName>
    </submittedName>
</protein>
<reference evidence="3 4" key="1">
    <citation type="journal article" date="2012" name="Proc. Natl. Acad. Sci. U.S.A.">
        <title>Antigenic diversity is generated by distinct evolutionary mechanisms in African trypanosome species.</title>
        <authorList>
            <person name="Jackson A.P."/>
            <person name="Berry A."/>
            <person name="Aslett M."/>
            <person name="Allison H.C."/>
            <person name="Burton P."/>
            <person name="Vavrova-Anderson J."/>
            <person name="Brown R."/>
            <person name="Browne H."/>
            <person name="Corton N."/>
            <person name="Hauser H."/>
            <person name="Gamble J."/>
            <person name="Gilderthorp R."/>
            <person name="Marcello L."/>
            <person name="McQuillan J."/>
            <person name="Otto T.D."/>
            <person name="Quail M.A."/>
            <person name="Sanders M.J."/>
            <person name="van Tonder A."/>
            <person name="Ginger M.L."/>
            <person name="Field M.C."/>
            <person name="Barry J.D."/>
            <person name="Hertz-Fowler C."/>
            <person name="Berriman M."/>
        </authorList>
    </citation>
    <scope>NUCLEOTIDE SEQUENCE</scope>
    <source>
        <strain evidence="3 4">Y486</strain>
    </source>
</reference>
<dbReference type="AlphaFoldDB" id="F9WUC4"/>
<dbReference type="Proteomes" id="UP000009027">
    <property type="component" value="Unassembled WGS sequence"/>
</dbReference>